<keyword evidence="1" id="KW-1133">Transmembrane helix</keyword>
<protein>
    <submittedName>
        <fullName evidence="2">Uncharacterized protein</fullName>
    </submittedName>
</protein>
<reference evidence="2" key="3">
    <citation type="submission" date="2015-02" db="UniProtKB">
        <authorList>
            <consortium name="EnsemblProtists"/>
        </authorList>
    </citation>
    <scope>IDENTIFICATION</scope>
    <source>
        <strain evidence="2">DAOM BR144</strain>
    </source>
</reference>
<dbReference type="EMBL" id="GL376632">
    <property type="status" value="NOT_ANNOTATED_CDS"/>
    <property type="molecule type" value="Genomic_DNA"/>
</dbReference>
<evidence type="ECO:0000313" key="2">
    <source>
        <dbReference type="EnsemblProtists" id="PYU1_T009318"/>
    </source>
</evidence>
<dbReference type="EnsemblProtists" id="PYU1_T009318">
    <property type="protein sequence ID" value="PYU1_T009318"/>
    <property type="gene ID" value="PYU1_G009300"/>
</dbReference>
<name>K3WWH0_GLOUD</name>
<dbReference type="AlphaFoldDB" id="K3WWH0"/>
<evidence type="ECO:0000256" key="1">
    <source>
        <dbReference type="SAM" id="Phobius"/>
    </source>
</evidence>
<dbReference type="InterPro" id="IPR029058">
    <property type="entry name" value="AB_hydrolase_fold"/>
</dbReference>
<organism evidence="2 3">
    <name type="scientific">Globisporangium ultimum (strain ATCC 200006 / CBS 805.95 / DAOM BR144)</name>
    <name type="common">Pythium ultimum</name>
    <dbReference type="NCBI Taxonomy" id="431595"/>
    <lineage>
        <taxon>Eukaryota</taxon>
        <taxon>Sar</taxon>
        <taxon>Stramenopiles</taxon>
        <taxon>Oomycota</taxon>
        <taxon>Peronosporomycetes</taxon>
        <taxon>Pythiales</taxon>
        <taxon>Pythiaceae</taxon>
        <taxon>Globisporangium</taxon>
    </lineage>
</organism>
<dbReference type="PANTHER" id="PTHR22538:SF1">
    <property type="entry name" value="VWFD DOMAIN-CONTAINING PROTEIN"/>
    <property type="match status" value="1"/>
</dbReference>
<dbReference type="Proteomes" id="UP000019132">
    <property type="component" value="Unassembled WGS sequence"/>
</dbReference>
<reference evidence="3" key="1">
    <citation type="journal article" date="2010" name="Genome Biol.">
        <title>Genome sequence of the necrotrophic plant pathogen Pythium ultimum reveals original pathogenicity mechanisms and effector repertoire.</title>
        <authorList>
            <person name="Levesque C.A."/>
            <person name="Brouwer H."/>
            <person name="Cano L."/>
            <person name="Hamilton J.P."/>
            <person name="Holt C."/>
            <person name="Huitema E."/>
            <person name="Raffaele S."/>
            <person name="Robideau G.P."/>
            <person name="Thines M."/>
            <person name="Win J."/>
            <person name="Zerillo M.M."/>
            <person name="Beakes G.W."/>
            <person name="Boore J.L."/>
            <person name="Busam D."/>
            <person name="Dumas B."/>
            <person name="Ferriera S."/>
            <person name="Fuerstenberg S.I."/>
            <person name="Gachon C.M."/>
            <person name="Gaulin E."/>
            <person name="Govers F."/>
            <person name="Grenville-Briggs L."/>
            <person name="Horner N."/>
            <person name="Hostetler J."/>
            <person name="Jiang R.H."/>
            <person name="Johnson J."/>
            <person name="Krajaejun T."/>
            <person name="Lin H."/>
            <person name="Meijer H.J."/>
            <person name="Moore B."/>
            <person name="Morris P."/>
            <person name="Phuntmart V."/>
            <person name="Puiu D."/>
            <person name="Shetty J."/>
            <person name="Stajich J.E."/>
            <person name="Tripathy S."/>
            <person name="Wawra S."/>
            <person name="van West P."/>
            <person name="Whitty B.R."/>
            <person name="Coutinho P.M."/>
            <person name="Henrissat B."/>
            <person name="Martin F."/>
            <person name="Thomas P.D."/>
            <person name="Tyler B.M."/>
            <person name="De Vries R.P."/>
            <person name="Kamoun S."/>
            <person name="Yandell M."/>
            <person name="Tisserat N."/>
            <person name="Buell C.R."/>
        </authorList>
    </citation>
    <scope>NUCLEOTIDE SEQUENCE</scope>
    <source>
        <strain evidence="3">DAOM:BR144</strain>
    </source>
</reference>
<accession>K3WWH0</accession>
<sequence>MSVLKNKQVQPPVGRTSSAKRQLLLFVASVVGVVSLSLAMVGMHADTFQHETHRLLQEIQQAKGIHLVLTPKDNTTFESGVLIHGYFFPTTDLNTSSTIDGSTFDGRISMTIGDIQLNYTLLDGRAYMSEEDQATGKVIRRNCLSPSSLPPIHQFTDSLANARVIDDVASSSVKCDGGKLIEFMFAGEPFVYCYKPEPSSSNFDTIHSESLEASVQFLSNISDGFLSRNALQPPSDFDLAKCGKVDVTATTSSTRSLAQTLKTQAAAVVAATARRAQDVVTVATGNRRLGLFGSSDCSCTGGKKVCLFVHGLGREGTIGLFDDDTNYWGSIKSKANCCSVIKFLRMDTENTPWYADTLPKQVCDAAVSLTGSTNRMALNNIALIGHSMGNLVIAAAAFKNMCAIGPSSKWIAMSGPMGGSMSSNTAIGTCDDTSVLKKPAVEVFKLVGFCPAKASTQSLAYQGSKHASNELNSLYIKAQGIFQKYVTSNLCGINPTGIVSTSSVRFTLLATVSLHPTDQNDGAVDFTSCRGGFPASKYGKKYTDKFYRPDLNHADSAFRNGDGLLGDERKPVKWFNCQF</sequence>
<dbReference type="Gene3D" id="3.40.50.1820">
    <property type="entry name" value="alpha/beta hydrolase"/>
    <property type="match status" value="1"/>
</dbReference>
<dbReference type="InParanoid" id="K3WWH0"/>
<dbReference type="VEuPathDB" id="FungiDB:PYU1_G009300"/>
<keyword evidence="3" id="KW-1185">Reference proteome</keyword>
<reference evidence="3" key="2">
    <citation type="submission" date="2010-04" db="EMBL/GenBank/DDBJ databases">
        <authorList>
            <person name="Buell R."/>
            <person name="Hamilton J."/>
            <person name="Hostetler J."/>
        </authorList>
    </citation>
    <scope>NUCLEOTIDE SEQUENCE [LARGE SCALE GENOMIC DNA]</scope>
    <source>
        <strain evidence="3">DAOM:BR144</strain>
    </source>
</reference>
<feature type="transmembrane region" description="Helical" evidence="1">
    <location>
        <begin position="23"/>
        <end position="45"/>
    </location>
</feature>
<dbReference type="PANTHER" id="PTHR22538">
    <property type="entry name" value="CILIA- AND FLAGELLA-ASSOCIATED PROTEIN 74"/>
    <property type="match status" value="1"/>
</dbReference>
<keyword evidence="1" id="KW-0472">Membrane</keyword>
<evidence type="ECO:0000313" key="3">
    <source>
        <dbReference type="Proteomes" id="UP000019132"/>
    </source>
</evidence>
<dbReference type="eggNOG" id="ENOG502S48E">
    <property type="taxonomic scope" value="Eukaryota"/>
</dbReference>
<keyword evidence="1" id="KW-0812">Transmembrane</keyword>
<dbReference type="SUPFAM" id="SSF53474">
    <property type="entry name" value="alpha/beta-Hydrolases"/>
    <property type="match status" value="1"/>
</dbReference>
<dbReference type="HOGENOM" id="CLU_028087_0_0_1"/>
<proteinExistence type="predicted"/>